<keyword evidence="1" id="KW-0472">Membrane</keyword>
<reference evidence="2 3" key="1">
    <citation type="submission" date="2019-11" db="EMBL/GenBank/DDBJ databases">
        <title>Bacillus lacus genome.</title>
        <authorList>
            <person name="Allen C.J."/>
            <person name="Newman J.D."/>
        </authorList>
    </citation>
    <scope>NUCLEOTIDE SEQUENCE [LARGE SCALE GENOMIC DNA]</scope>
    <source>
        <strain evidence="2 3">KCTC 33946</strain>
    </source>
</reference>
<name>A0A7X2J099_9BACI</name>
<comment type="caution">
    <text evidence="2">The sequence shown here is derived from an EMBL/GenBank/DDBJ whole genome shotgun (WGS) entry which is preliminary data.</text>
</comment>
<feature type="transmembrane region" description="Helical" evidence="1">
    <location>
        <begin position="179"/>
        <end position="199"/>
    </location>
</feature>
<evidence type="ECO:0000313" key="2">
    <source>
        <dbReference type="EMBL" id="MRX72373.1"/>
    </source>
</evidence>
<feature type="transmembrane region" description="Helical" evidence="1">
    <location>
        <begin position="143"/>
        <end position="167"/>
    </location>
</feature>
<dbReference type="Pfam" id="PF11193">
    <property type="entry name" value="DUF2812"/>
    <property type="match status" value="1"/>
</dbReference>
<evidence type="ECO:0000256" key="1">
    <source>
        <dbReference type="SAM" id="Phobius"/>
    </source>
</evidence>
<keyword evidence="1" id="KW-1133">Transmembrane helix</keyword>
<proteinExistence type="predicted"/>
<keyword evidence="3" id="KW-1185">Reference proteome</keyword>
<dbReference type="OrthoDB" id="1928173at2"/>
<accession>A0A7X2J099</accession>
<dbReference type="RefSeq" id="WP_154307538.1">
    <property type="nucleotide sequence ID" value="NZ_WKKI01000015.1"/>
</dbReference>
<dbReference type="InterPro" id="IPR021359">
    <property type="entry name" value="DUF2812"/>
</dbReference>
<evidence type="ECO:0000313" key="3">
    <source>
        <dbReference type="Proteomes" id="UP000448867"/>
    </source>
</evidence>
<keyword evidence="1" id="KW-0812">Transmembrane</keyword>
<sequence length="243" mass="27508">MRNSKYVMSNGLAFSEEKDMDKLRKFSLQGWHVRDFSFLGYTLEKGVNSEYIYNVDYRSLKENESEEYLDLLSSSGWNHVTSQGNIHLFRASPGTAPIYSDRETVVEKHADLGSSMKVFSISLVAITALVWLGTFISKGFLNNLLALTAVILTIIAVPAIWTVLTVYNNKWKAQGNKNVSTLIKIFPFIAAVPIFLLFVDDFSKPFLILVSMIIGAVTLPAVIWIIMSLYHRLFGKNHHLKKH</sequence>
<feature type="transmembrane region" description="Helical" evidence="1">
    <location>
        <begin position="205"/>
        <end position="230"/>
    </location>
</feature>
<dbReference type="EMBL" id="WKKI01000015">
    <property type="protein sequence ID" value="MRX72373.1"/>
    <property type="molecule type" value="Genomic_DNA"/>
</dbReference>
<organism evidence="2 3">
    <name type="scientific">Metabacillus lacus</name>
    <dbReference type="NCBI Taxonomy" id="1983721"/>
    <lineage>
        <taxon>Bacteria</taxon>
        <taxon>Bacillati</taxon>
        <taxon>Bacillota</taxon>
        <taxon>Bacilli</taxon>
        <taxon>Bacillales</taxon>
        <taxon>Bacillaceae</taxon>
        <taxon>Metabacillus</taxon>
    </lineage>
</organism>
<feature type="transmembrane region" description="Helical" evidence="1">
    <location>
        <begin position="118"/>
        <end position="137"/>
    </location>
</feature>
<dbReference type="Proteomes" id="UP000448867">
    <property type="component" value="Unassembled WGS sequence"/>
</dbReference>
<protein>
    <submittedName>
        <fullName evidence="2">DUF2812 domain-containing protein</fullName>
    </submittedName>
</protein>
<gene>
    <name evidence="2" type="ORF">GJU40_09440</name>
</gene>
<dbReference type="AlphaFoldDB" id="A0A7X2J099"/>